<dbReference type="Proteomes" id="UP000297737">
    <property type="component" value="Unassembled WGS sequence"/>
</dbReference>
<dbReference type="AlphaFoldDB" id="A0A4Y9EKN7"/>
<dbReference type="RefSeq" id="WP_135246641.1">
    <property type="nucleotide sequence ID" value="NZ_SIHO01000003.1"/>
</dbReference>
<dbReference type="EMBL" id="SIHO01000003">
    <property type="protein sequence ID" value="TFU01137.1"/>
    <property type="molecule type" value="Genomic_DNA"/>
</dbReference>
<evidence type="ECO:0000313" key="2">
    <source>
        <dbReference type="EMBL" id="TFU01137.1"/>
    </source>
</evidence>
<protein>
    <recommendedName>
        <fullName evidence="4">Envelope stress response membrane protein PspB</fullName>
    </recommendedName>
</protein>
<keyword evidence="1" id="KW-0812">Transmembrane</keyword>
<accession>A0A4Y9EKN7</accession>
<evidence type="ECO:0000313" key="3">
    <source>
        <dbReference type="Proteomes" id="UP000297737"/>
    </source>
</evidence>
<sequence length="86" mass="9666">MAELSIPLMIVLIVAITTFGRIYRSRHAHPAQPVDALSLTEAAQMKSEIHRLNERIQVLERLAVDPAKRLSDQIDALGDPKLIDRK</sequence>
<keyword evidence="3" id="KW-1185">Reference proteome</keyword>
<feature type="transmembrane region" description="Helical" evidence="1">
    <location>
        <begin position="6"/>
        <end position="23"/>
    </location>
</feature>
<keyword evidence="1" id="KW-1133">Transmembrane helix</keyword>
<organism evidence="2 3">
    <name type="scientific">Glacieibacterium arshaanense</name>
    <dbReference type="NCBI Taxonomy" id="2511025"/>
    <lineage>
        <taxon>Bacteria</taxon>
        <taxon>Pseudomonadati</taxon>
        <taxon>Pseudomonadota</taxon>
        <taxon>Alphaproteobacteria</taxon>
        <taxon>Sphingomonadales</taxon>
        <taxon>Sphingosinicellaceae</taxon>
        <taxon>Glacieibacterium</taxon>
    </lineage>
</organism>
<proteinExistence type="predicted"/>
<dbReference type="OrthoDB" id="7573047at2"/>
<evidence type="ECO:0000256" key="1">
    <source>
        <dbReference type="SAM" id="Phobius"/>
    </source>
</evidence>
<name>A0A4Y9EKN7_9SPHN</name>
<evidence type="ECO:0008006" key="4">
    <source>
        <dbReference type="Google" id="ProtNLM"/>
    </source>
</evidence>
<keyword evidence="1" id="KW-0472">Membrane</keyword>
<comment type="caution">
    <text evidence="2">The sequence shown here is derived from an EMBL/GenBank/DDBJ whole genome shotgun (WGS) entry which is preliminary data.</text>
</comment>
<reference evidence="2 3" key="1">
    <citation type="submission" date="2019-02" db="EMBL/GenBank/DDBJ databases">
        <title>Polymorphobacter sp. isolated from the lake at the Tibet of China.</title>
        <authorList>
            <person name="Li A."/>
        </authorList>
    </citation>
    <scope>NUCLEOTIDE SEQUENCE [LARGE SCALE GENOMIC DNA]</scope>
    <source>
        <strain evidence="2 3">DJ1R-1</strain>
    </source>
</reference>
<gene>
    <name evidence="2" type="ORF">EUV02_12565</name>
</gene>